<dbReference type="CDD" id="cd00110">
    <property type="entry name" value="LamG"/>
    <property type="match status" value="1"/>
</dbReference>
<feature type="chain" id="PRO_5038552956" description="exo-alpha-sialidase" evidence="6">
    <location>
        <begin position="24"/>
        <end position="639"/>
    </location>
</feature>
<dbReference type="InterPro" id="IPR026856">
    <property type="entry name" value="Sialidase_fam"/>
</dbReference>
<protein>
    <recommendedName>
        <fullName evidence="3">exo-alpha-sialidase</fullName>
        <ecNumber evidence="3">3.2.1.18</ecNumber>
    </recommendedName>
</protein>
<dbReference type="PANTHER" id="PTHR10628">
    <property type="entry name" value="SIALIDASE"/>
    <property type="match status" value="1"/>
</dbReference>
<dbReference type="InterPro" id="IPR013320">
    <property type="entry name" value="ConA-like_dom_sf"/>
</dbReference>
<sequence>MSTTTRRRTRLLAVTGLAGLALAAAPGPASSPAVAEPAPERAVDQTTVFDRGQDGYHTFRIPAVVQAADGTLLAFAEGRINSPGDDGDIDLVLKRSADGGVTWGPLQVVVDGGGNKFGNPVPILDERTGRVVLNVTRTGGDVSGDDIRCGRADAEQTRRSFVLYSDDHGASWSAPVEITADVKPADWRHFVGGPGHGIQITQGEHAGRLVIPGNHSAAPPPGSGLSCTDDRLFGAHSLYSDDGGTTWHLGGVDTTPEGVVNPNENTVVELSDGSLYFNARDQNGTSVGARASTTSADGGASFDAPYQEIPDLVAPVVQGSILALSREADRRERLVFAAPGHPTSRENLTLWSSFDDAGSWVRGPVVYEGPAGYSDIVQIDGHGRARMLGVLYENGDRLHEGPELTYHQRISFARVIVPTLDAPAPPPPTTPDVSGNGLDAVVSGTPRRVGGVVGSGLDLAGDYVETPADPALEFGAGPFTAAAWFRTGSSVVQTIVWAHSNRDVDPKWWVRLEPDLGRIRAHVNTGERNTFVSAPGDFADGRWHHVALTRDDDAVTLYVDGEPLGSSAPVAGSVSAGALTGIRIGSRVDGINNPLDGAVDDVWMFDQALGAAEIAALADGHAPAGAEPVLHLPLDRVTR</sequence>
<evidence type="ECO:0000259" key="7">
    <source>
        <dbReference type="SMART" id="SM00282"/>
    </source>
</evidence>
<dbReference type="STRING" id="419479.SAMN04488563_5702"/>
<dbReference type="PROSITE" id="PS51318">
    <property type="entry name" value="TAT"/>
    <property type="match status" value="1"/>
</dbReference>
<feature type="signal peptide" evidence="6">
    <location>
        <begin position="1"/>
        <end position="23"/>
    </location>
</feature>
<dbReference type="InterPro" id="IPR006558">
    <property type="entry name" value="LamG-like"/>
</dbReference>
<dbReference type="Proteomes" id="UP000182977">
    <property type="component" value="Chromosome I"/>
</dbReference>
<accession>A0A1H2LAL6</accession>
<evidence type="ECO:0000259" key="8">
    <source>
        <dbReference type="SMART" id="SM00560"/>
    </source>
</evidence>
<dbReference type="Gene3D" id="2.60.120.200">
    <property type="match status" value="1"/>
</dbReference>
<evidence type="ECO:0000313" key="10">
    <source>
        <dbReference type="Proteomes" id="UP000182977"/>
    </source>
</evidence>
<keyword evidence="5" id="KW-1015">Disulfide bond</keyword>
<name>A0A1H2LAL6_9ACTN</name>
<dbReference type="EMBL" id="LT629791">
    <property type="protein sequence ID" value="SDU78077.1"/>
    <property type="molecule type" value="Genomic_DNA"/>
</dbReference>
<dbReference type="GO" id="GO:0009313">
    <property type="term" value="P:oligosaccharide catabolic process"/>
    <property type="evidence" value="ECO:0007669"/>
    <property type="project" value="TreeGrafter"/>
</dbReference>
<dbReference type="Pfam" id="PF13385">
    <property type="entry name" value="Laminin_G_3"/>
    <property type="match status" value="1"/>
</dbReference>
<dbReference type="InterPro" id="IPR036278">
    <property type="entry name" value="Sialidase_sf"/>
</dbReference>
<feature type="domain" description="LamG-like jellyroll fold" evidence="8">
    <location>
        <begin position="477"/>
        <end position="612"/>
    </location>
</feature>
<comment type="similarity">
    <text evidence="2">Belongs to the glycosyl hydrolase 33 family.</text>
</comment>
<evidence type="ECO:0000313" key="9">
    <source>
        <dbReference type="EMBL" id="SDU78077.1"/>
    </source>
</evidence>
<organism evidence="9 10">
    <name type="scientific">Jiangella alkaliphila</name>
    <dbReference type="NCBI Taxonomy" id="419479"/>
    <lineage>
        <taxon>Bacteria</taxon>
        <taxon>Bacillati</taxon>
        <taxon>Actinomycetota</taxon>
        <taxon>Actinomycetes</taxon>
        <taxon>Jiangellales</taxon>
        <taxon>Jiangellaceae</taxon>
        <taxon>Jiangella</taxon>
    </lineage>
</organism>
<evidence type="ECO:0000256" key="3">
    <source>
        <dbReference type="ARBA" id="ARBA00012733"/>
    </source>
</evidence>
<dbReference type="InterPro" id="IPR011040">
    <property type="entry name" value="Sialidase"/>
</dbReference>
<dbReference type="CDD" id="cd15482">
    <property type="entry name" value="Sialidase_non-viral"/>
    <property type="match status" value="1"/>
</dbReference>
<dbReference type="SMART" id="SM00282">
    <property type="entry name" value="LamG"/>
    <property type="match status" value="1"/>
</dbReference>
<dbReference type="SUPFAM" id="SSF50939">
    <property type="entry name" value="Sialidases"/>
    <property type="match status" value="1"/>
</dbReference>
<gene>
    <name evidence="9" type="ORF">SAMN04488563_5702</name>
</gene>
<dbReference type="RefSeq" id="WP_046771531.1">
    <property type="nucleotide sequence ID" value="NZ_LBMC01000044.1"/>
</dbReference>
<dbReference type="GO" id="GO:0016020">
    <property type="term" value="C:membrane"/>
    <property type="evidence" value="ECO:0007669"/>
    <property type="project" value="TreeGrafter"/>
</dbReference>
<proteinExistence type="inferred from homology"/>
<keyword evidence="4 6" id="KW-0732">Signal</keyword>
<evidence type="ECO:0000256" key="4">
    <source>
        <dbReference type="ARBA" id="ARBA00022729"/>
    </source>
</evidence>
<dbReference type="OrthoDB" id="7294637at2"/>
<dbReference type="PANTHER" id="PTHR10628:SF30">
    <property type="entry name" value="EXO-ALPHA-SIALIDASE"/>
    <property type="match status" value="1"/>
</dbReference>
<keyword evidence="10" id="KW-1185">Reference proteome</keyword>
<dbReference type="GO" id="GO:0006689">
    <property type="term" value="P:ganglioside catabolic process"/>
    <property type="evidence" value="ECO:0007669"/>
    <property type="project" value="TreeGrafter"/>
</dbReference>
<dbReference type="SMART" id="SM00560">
    <property type="entry name" value="LamGL"/>
    <property type="match status" value="1"/>
</dbReference>
<comment type="catalytic activity">
    <reaction evidence="1">
        <text>Hydrolysis of alpha-(2-&gt;3)-, alpha-(2-&gt;6)-, alpha-(2-&gt;8)- glycosidic linkages of terminal sialic acid residues in oligosaccharides, glycoproteins, glycolipids, colominic acid and synthetic substrates.</text>
        <dbReference type="EC" id="3.2.1.18"/>
    </reaction>
</comment>
<evidence type="ECO:0000256" key="1">
    <source>
        <dbReference type="ARBA" id="ARBA00000427"/>
    </source>
</evidence>
<evidence type="ECO:0000256" key="6">
    <source>
        <dbReference type="SAM" id="SignalP"/>
    </source>
</evidence>
<dbReference type="Gene3D" id="2.120.10.10">
    <property type="match status" value="1"/>
</dbReference>
<dbReference type="InterPro" id="IPR006311">
    <property type="entry name" value="TAT_signal"/>
</dbReference>
<evidence type="ECO:0000256" key="5">
    <source>
        <dbReference type="ARBA" id="ARBA00023157"/>
    </source>
</evidence>
<reference evidence="10" key="1">
    <citation type="submission" date="2016-10" db="EMBL/GenBank/DDBJ databases">
        <authorList>
            <person name="Varghese N."/>
            <person name="Submissions S."/>
        </authorList>
    </citation>
    <scope>NUCLEOTIDE SEQUENCE [LARGE SCALE GENOMIC DNA]</scope>
    <source>
        <strain evidence="10">DSM 45079</strain>
    </source>
</reference>
<dbReference type="AlphaFoldDB" id="A0A1H2LAL6"/>
<feature type="domain" description="Laminin G" evidence="7">
    <location>
        <begin position="477"/>
        <end position="607"/>
    </location>
</feature>
<dbReference type="EC" id="3.2.1.18" evidence="3"/>
<evidence type="ECO:0000256" key="2">
    <source>
        <dbReference type="ARBA" id="ARBA00009348"/>
    </source>
</evidence>
<dbReference type="InterPro" id="IPR001791">
    <property type="entry name" value="Laminin_G"/>
</dbReference>
<dbReference type="GO" id="GO:0005737">
    <property type="term" value="C:cytoplasm"/>
    <property type="evidence" value="ECO:0007669"/>
    <property type="project" value="TreeGrafter"/>
</dbReference>
<dbReference type="Pfam" id="PF13088">
    <property type="entry name" value="BNR_2"/>
    <property type="match status" value="1"/>
</dbReference>
<dbReference type="GO" id="GO:0004308">
    <property type="term" value="F:exo-alpha-sialidase activity"/>
    <property type="evidence" value="ECO:0007669"/>
    <property type="project" value="UniProtKB-EC"/>
</dbReference>
<dbReference type="SUPFAM" id="SSF49899">
    <property type="entry name" value="Concanavalin A-like lectins/glucanases"/>
    <property type="match status" value="1"/>
</dbReference>